<evidence type="ECO:0000256" key="2">
    <source>
        <dbReference type="ARBA" id="ARBA00023136"/>
    </source>
</evidence>
<feature type="region of interest" description="Disordered" evidence="5">
    <location>
        <begin position="1470"/>
        <end position="1493"/>
    </location>
</feature>
<name>U2ZZ96_9SPHN</name>
<dbReference type="Pfam" id="PF03797">
    <property type="entry name" value="Autotransporter"/>
    <property type="match status" value="1"/>
</dbReference>
<feature type="compositionally biased region" description="Pro residues" evidence="5">
    <location>
        <begin position="1472"/>
        <end position="1491"/>
    </location>
</feature>
<evidence type="ECO:0000256" key="1">
    <source>
        <dbReference type="ARBA" id="ARBA00004442"/>
    </source>
</evidence>
<dbReference type="Pfam" id="PF00691">
    <property type="entry name" value="OmpA"/>
    <property type="match status" value="1"/>
</dbReference>
<protein>
    <recommendedName>
        <fullName evidence="11">Autotransporter domain-containing protein</fullName>
    </recommendedName>
</protein>
<dbReference type="InterPro" id="IPR036709">
    <property type="entry name" value="Autotransporte_beta_dom_sf"/>
</dbReference>
<dbReference type="InterPro" id="IPR050330">
    <property type="entry name" value="Bact_OuterMem_StrucFunc"/>
</dbReference>
<feature type="signal peptide" evidence="6">
    <location>
        <begin position="1"/>
        <end position="24"/>
    </location>
</feature>
<evidence type="ECO:0000313" key="10">
    <source>
        <dbReference type="Proteomes" id="UP000016568"/>
    </source>
</evidence>
<comment type="caution">
    <text evidence="9">The sequence shown here is derived from an EMBL/GenBank/DDBJ whole genome shotgun (WGS) entry which is preliminary data.</text>
</comment>
<gene>
    <name evidence="9" type="ORF">NT2_11_00270</name>
</gene>
<dbReference type="eggNOG" id="COG4625">
    <property type="taxonomic scope" value="Bacteria"/>
</dbReference>
<keyword evidence="3" id="KW-0998">Cell outer membrane</keyword>
<comment type="subcellular location">
    <subcellularLocation>
        <location evidence="1">Cell outer membrane</location>
    </subcellularLocation>
</comment>
<dbReference type="PANTHER" id="PTHR30329">
    <property type="entry name" value="STATOR ELEMENT OF FLAGELLAR MOTOR COMPLEX"/>
    <property type="match status" value="1"/>
</dbReference>
<dbReference type="SMART" id="SM00869">
    <property type="entry name" value="Autotransporter"/>
    <property type="match status" value="1"/>
</dbReference>
<dbReference type="CDD" id="cd07185">
    <property type="entry name" value="OmpA_C-like"/>
    <property type="match status" value="1"/>
</dbReference>
<dbReference type="SUPFAM" id="SSF103088">
    <property type="entry name" value="OmpA-like"/>
    <property type="match status" value="1"/>
</dbReference>
<reference evidence="9 10" key="1">
    <citation type="submission" date="2013-09" db="EMBL/GenBank/DDBJ databases">
        <title>Whole genome shotgun sequence of Novosphingobium tardaugens NBRC 16725.</title>
        <authorList>
            <person name="Isaki S."/>
            <person name="Hosoyama A."/>
            <person name="Tsuchikane K."/>
            <person name="Katsumata H."/>
            <person name="Ando Y."/>
            <person name="Yamazaki S."/>
            <person name="Fujita N."/>
        </authorList>
    </citation>
    <scope>NUCLEOTIDE SEQUENCE [LARGE SCALE GENOMIC DNA]</scope>
    <source>
        <strain evidence="9 10">NBRC 16725</strain>
    </source>
</reference>
<accession>U2ZZ96</accession>
<dbReference type="EMBL" id="BASZ01000011">
    <property type="protein sequence ID" value="GAD50719.1"/>
    <property type="molecule type" value="Genomic_DNA"/>
</dbReference>
<keyword evidence="2 4" id="KW-0472">Membrane</keyword>
<dbReference type="InterPro" id="IPR005546">
    <property type="entry name" value="Autotransporte_beta"/>
</dbReference>
<keyword evidence="6" id="KW-0732">Signal</keyword>
<dbReference type="InterPro" id="IPR006664">
    <property type="entry name" value="OMP_bac"/>
</dbReference>
<evidence type="ECO:0000259" key="8">
    <source>
        <dbReference type="PROSITE" id="PS51208"/>
    </source>
</evidence>
<feature type="domain" description="Autotransporter" evidence="8">
    <location>
        <begin position="1189"/>
        <end position="1465"/>
    </location>
</feature>
<evidence type="ECO:0000256" key="4">
    <source>
        <dbReference type="PROSITE-ProRule" id="PRU00473"/>
    </source>
</evidence>
<feature type="domain" description="OmpA-like" evidence="7">
    <location>
        <begin position="1490"/>
        <end position="1607"/>
    </location>
</feature>
<organism evidence="9 10">
    <name type="scientific">Caenibius tardaugens NBRC 16725</name>
    <dbReference type="NCBI Taxonomy" id="1219035"/>
    <lineage>
        <taxon>Bacteria</taxon>
        <taxon>Pseudomonadati</taxon>
        <taxon>Pseudomonadota</taxon>
        <taxon>Alphaproteobacteria</taxon>
        <taxon>Sphingomonadales</taxon>
        <taxon>Erythrobacteraceae</taxon>
        <taxon>Caenibius</taxon>
    </lineage>
</organism>
<dbReference type="PROSITE" id="PS51123">
    <property type="entry name" value="OMPA_2"/>
    <property type="match status" value="1"/>
</dbReference>
<dbReference type="GO" id="GO:0009279">
    <property type="term" value="C:cell outer membrane"/>
    <property type="evidence" value="ECO:0007669"/>
    <property type="project" value="UniProtKB-SubCell"/>
</dbReference>
<dbReference type="InterPro" id="IPR036737">
    <property type="entry name" value="OmpA-like_sf"/>
</dbReference>
<evidence type="ECO:0000256" key="5">
    <source>
        <dbReference type="SAM" id="MobiDB-lite"/>
    </source>
</evidence>
<dbReference type="InterPro" id="IPR006665">
    <property type="entry name" value="OmpA-like"/>
</dbReference>
<dbReference type="Proteomes" id="UP000016568">
    <property type="component" value="Unassembled WGS sequence"/>
</dbReference>
<evidence type="ECO:0000256" key="6">
    <source>
        <dbReference type="SAM" id="SignalP"/>
    </source>
</evidence>
<dbReference type="Gene3D" id="2.40.128.130">
    <property type="entry name" value="Autotransporter beta-domain"/>
    <property type="match status" value="1"/>
</dbReference>
<feature type="chain" id="PRO_5004637448" description="Autotransporter domain-containing protein" evidence="6">
    <location>
        <begin position="25"/>
        <end position="1609"/>
    </location>
</feature>
<dbReference type="PROSITE" id="PS51208">
    <property type="entry name" value="AUTOTRANSPORTER"/>
    <property type="match status" value="1"/>
</dbReference>
<dbReference type="Gene3D" id="3.30.1330.60">
    <property type="entry name" value="OmpA-like domain"/>
    <property type="match status" value="1"/>
</dbReference>
<dbReference type="PRINTS" id="PR01021">
    <property type="entry name" value="OMPADOMAIN"/>
</dbReference>
<evidence type="ECO:0008006" key="11">
    <source>
        <dbReference type="Google" id="ProtNLM"/>
    </source>
</evidence>
<dbReference type="eggNOG" id="COG2885">
    <property type="taxonomic scope" value="Bacteria"/>
</dbReference>
<sequence>MRQILTAGVSGIALAALPFVPAVAGTVPGDTITDGDVDYDSDADPGQLTVELSGIADADALGVYAPPAVAAAVVNSIATGQLDIGLSAAGDATLTLTNPGTVSILAEGTATATVSDAIHLWAETTGNGNATVDLASAGTVSIVADAADSGAGARTAVANVSNAVSQTAEVAGEGDAAVSFDNTGVVTLSSIATASSTNAAADADAEIDDGIYQSAEAAEGSASVSLSNGVAGTAVDAEASIDMLASAHANGTVAVANAAFDSGISQIADASDPENEANVELLNNGAISMAAEAVAGASAGNATASAFMESAIYQIATGENGATPTVTIDNSGTIELGSVAEAVAAGAGSVGSAEAIAEFVVYQSADANNGGDASVVADNSGAFTIAVDAKATGVAGASAEASLTSGIYQYASADEGSAGVLLDNSGDLTLRATANALGDLATADVSAEYLLYQSVTAYDAGNLASTKINNTGAVALTLTANAGSAAAPANSAEASVTGSTLIYQTAEGRDGADASVELTNAGSIDVKANTAANGATSAYADVELDGIVDQNAYAYGGGDAAVVLNNTDAVSVLAGAVATGENATAYAHAHDVVTQYAFADEGSASVSLSNSGTINVLGDVKAVGGTEAYASASVNAIYQSVEGADGSSLTFTNAAAGAIDVGAHAVATGDDASANAYAYGLQQDTDDIGAVFTVDNAGAFKVHATAIADGATEGAAEATASGIYIDANGNGAVLDIANSGTLDVLASAQALDSADAVAYGLYVEAVTDVGGTIDNSGTIKAVAKADATGAGATQIGSAQATAVGIDAGGANSLVLTNSGTIQADAVTDAGGTTTATGIYLSGGTGTDLFVLNNKAGNIIARQSTDLGATYQWGTAIDTDGATTPAELNFEGNGTLYSTIYHPTVALDDAQYGYVYGNVEIKATDTINVAAGETWLDGMVNSDAVPDGSMTIKEGGLLFLLDDRNDLLSPHDYSGPSKVYVDDFTIEGKGRLALHLMGTDPSAIVLNDYPQVIANTVDLDPEGDGNEAILEVRQASQNGLYHDHYRYEDVVIATGGAGALHGQFAGVETQSLLLVADDDYSDNDGTIDLDINRVAFGDVAGLTRNQKSVGDGIENVYLPTLTGPFAGVLADLFTINDAIAYGDALDQLSGVQYAGYLRKLGWMGTRFNGLMNDMSECARGAAVSEICRDEGESGVRVWGKLNYGKTDTDGDVEAGGFNTEQWFGALGVDFSVGQNAILGIAGAYVENDMDFDEFNGRIKSKGWQLGVYGAYDPGPYYLKGGVSYSDMNGKSRRDVNFVNTVGSIKGDPDAKIWAANIEAGYRIPLGANAALTPYAGFDYATVKMGRFDESGLPGANLSVRGKDKFAASELGLELSGQMGKIIPSLRVGWQHAFTNDTADFRASFIDAPAGSDFRIISEDFSADSAIVEVGLTAQLSPNFDAHIGYQGRFSSDVQRHAGGLTLSYLFGGSQPVAAPPPPPPAPPPPPPPPPPQAVCNKGPYIVFFDWDKSDITPEAATILDSAVTAYGNCDVVPIMLAGYTDRSGSTQYNMGLSARRNTSVRGYLTSRGIPDGRITSQAFGEANPRVPTADGVRELQNRRVEITYGPGSGN</sequence>
<evidence type="ECO:0000313" key="9">
    <source>
        <dbReference type="EMBL" id="GAD50719.1"/>
    </source>
</evidence>
<keyword evidence="10" id="KW-1185">Reference proteome</keyword>
<dbReference type="SUPFAM" id="SSF103515">
    <property type="entry name" value="Autotransporter"/>
    <property type="match status" value="1"/>
</dbReference>
<dbReference type="PANTHER" id="PTHR30329:SF21">
    <property type="entry name" value="LIPOPROTEIN YIAD-RELATED"/>
    <property type="match status" value="1"/>
</dbReference>
<evidence type="ECO:0000259" key="7">
    <source>
        <dbReference type="PROSITE" id="PS51123"/>
    </source>
</evidence>
<proteinExistence type="predicted"/>
<evidence type="ECO:0000256" key="3">
    <source>
        <dbReference type="ARBA" id="ARBA00023237"/>
    </source>
</evidence>